<feature type="repeat" description="WD" evidence="1">
    <location>
        <begin position="327"/>
        <end position="368"/>
    </location>
</feature>
<dbReference type="GO" id="GO:0016226">
    <property type="term" value="P:iron-sulfur cluster assembly"/>
    <property type="evidence" value="ECO:0007669"/>
    <property type="project" value="TreeGrafter"/>
</dbReference>
<evidence type="ECO:0000256" key="1">
    <source>
        <dbReference type="PROSITE-ProRule" id="PRU00221"/>
    </source>
</evidence>
<comment type="caution">
    <text evidence="2">The sequence shown here is derived from an EMBL/GenBank/DDBJ whole genome shotgun (WGS) entry which is preliminary data.</text>
</comment>
<gene>
    <name evidence="2" type="ORF">PSON_ATCC_30995.1.T0830191</name>
</gene>
<evidence type="ECO:0000313" key="3">
    <source>
        <dbReference type="Proteomes" id="UP000692954"/>
    </source>
</evidence>
<organism evidence="2 3">
    <name type="scientific">Paramecium sonneborni</name>
    <dbReference type="NCBI Taxonomy" id="65129"/>
    <lineage>
        <taxon>Eukaryota</taxon>
        <taxon>Sar</taxon>
        <taxon>Alveolata</taxon>
        <taxon>Ciliophora</taxon>
        <taxon>Intramacronucleata</taxon>
        <taxon>Oligohymenophorea</taxon>
        <taxon>Peniculida</taxon>
        <taxon>Parameciidae</taxon>
        <taxon>Paramecium</taxon>
    </lineage>
</organism>
<dbReference type="PROSITE" id="PS50082">
    <property type="entry name" value="WD_REPEATS_2"/>
    <property type="match status" value="3"/>
</dbReference>
<reference evidence="2" key="1">
    <citation type="submission" date="2021-01" db="EMBL/GenBank/DDBJ databases">
        <authorList>
            <consortium name="Genoscope - CEA"/>
            <person name="William W."/>
        </authorList>
    </citation>
    <scope>NUCLEOTIDE SEQUENCE</scope>
</reference>
<keyword evidence="1" id="KW-0853">WD repeat</keyword>
<dbReference type="OrthoDB" id="10260946at2759"/>
<sequence>MFKSCMIEREKDLRCSNNHKQPILMVVLDPKLELNQRLLCADCIKGFKTNVTTMGYELVCKTIRENQNQKIETIEKLVQQNVIQIEELLGNIHKLKSQIAFQLDEIIGFSSGWIQNLQQVGHDHSHYSFHAELRNIITKSLENKNDKSILINEINTVNDFWKLKINEKLELLNNFKQYQKCQEILLNINRQIDVKEEGIQSQKLSQQKELQIQSVQDLCQSQNRINLEDQIQIQLKDDFIKQNNKCYAIAFNKSGSQMVSMNNFDIRIWTMNEGKLNLESTLYGHSSYIYCLIYSKLQESFISSSNDKTIICWKKINQNDWKKSHQYRQHKGWIGSMVLNKNETQLFSGGGDFQIIVWQVDLNQNELQYLYSLEKHTNSIRAISLNDSENVFISCGDDQQIIIWEIGQHNKFQFKQVFTQFINSTGCHLKFLNDNQFIWVPYSKELNFICMFQQKLGIFTEDTENRIQLNSNNNKNVGCSLFPIVYLKDKNALFIRSKNIIYILRELDGKFLVVNQLNCITNWNFGTVTDDGKYLVVWDDHKKGYQSIELSYK</sequence>
<accession>A0A8S1PP04</accession>
<dbReference type="AlphaFoldDB" id="A0A8S1PP04"/>
<keyword evidence="3" id="KW-1185">Reference proteome</keyword>
<dbReference type="Pfam" id="PF00400">
    <property type="entry name" value="WD40"/>
    <property type="match status" value="3"/>
</dbReference>
<name>A0A8S1PP04_9CILI</name>
<dbReference type="InterPro" id="IPR001680">
    <property type="entry name" value="WD40_rpt"/>
</dbReference>
<protein>
    <recommendedName>
        <fullName evidence="4">WD40-repeat-containing domain</fullName>
    </recommendedName>
</protein>
<dbReference type="PANTHER" id="PTHR19920:SF0">
    <property type="entry name" value="CYTOSOLIC IRON-SULFUR PROTEIN ASSEMBLY PROTEIN CIAO1-RELATED"/>
    <property type="match status" value="1"/>
</dbReference>
<dbReference type="EMBL" id="CAJJDN010000083">
    <property type="protein sequence ID" value="CAD8105107.1"/>
    <property type="molecule type" value="Genomic_DNA"/>
</dbReference>
<dbReference type="PANTHER" id="PTHR19920">
    <property type="entry name" value="WD40 PROTEIN CIAO1"/>
    <property type="match status" value="1"/>
</dbReference>
<evidence type="ECO:0008006" key="4">
    <source>
        <dbReference type="Google" id="ProtNLM"/>
    </source>
</evidence>
<dbReference type="Proteomes" id="UP000692954">
    <property type="component" value="Unassembled WGS sequence"/>
</dbReference>
<evidence type="ECO:0000313" key="2">
    <source>
        <dbReference type="EMBL" id="CAD8105107.1"/>
    </source>
</evidence>
<feature type="repeat" description="WD" evidence="1">
    <location>
        <begin position="373"/>
        <end position="406"/>
    </location>
</feature>
<dbReference type="PROSITE" id="PS50294">
    <property type="entry name" value="WD_REPEATS_REGION"/>
    <property type="match status" value="1"/>
</dbReference>
<feature type="repeat" description="WD" evidence="1">
    <location>
        <begin position="282"/>
        <end position="314"/>
    </location>
</feature>
<dbReference type="SMART" id="SM00320">
    <property type="entry name" value="WD40"/>
    <property type="match status" value="4"/>
</dbReference>
<dbReference type="GO" id="GO:0097361">
    <property type="term" value="C:cytosolic [4Fe-4S] assembly targeting complex"/>
    <property type="evidence" value="ECO:0007669"/>
    <property type="project" value="TreeGrafter"/>
</dbReference>
<proteinExistence type="predicted"/>